<organism evidence="2 3">
    <name type="scientific">Conger conger</name>
    <name type="common">Conger eel</name>
    <name type="synonym">Muraena conger</name>
    <dbReference type="NCBI Taxonomy" id="82655"/>
    <lineage>
        <taxon>Eukaryota</taxon>
        <taxon>Metazoa</taxon>
        <taxon>Chordata</taxon>
        <taxon>Craniata</taxon>
        <taxon>Vertebrata</taxon>
        <taxon>Euteleostomi</taxon>
        <taxon>Actinopterygii</taxon>
        <taxon>Neopterygii</taxon>
        <taxon>Teleostei</taxon>
        <taxon>Anguilliformes</taxon>
        <taxon>Congridae</taxon>
        <taxon>Conger</taxon>
    </lineage>
</organism>
<dbReference type="AlphaFoldDB" id="A0A9Q1DPM8"/>
<comment type="caution">
    <text evidence="2">The sequence shown here is derived from an EMBL/GenBank/DDBJ whole genome shotgun (WGS) entry which is preliminary data.</text>
</comment>
<dbReference type="EMBL" id="JAFJMO010000005">
    <property type="protein sequence ID" value="KAJ8276339.1"/>
    <property type="molecule type" value="Genomic_DNA"/>
</dbReference>
<reference evidence="2" key="1">
    <citation type="journal article" date="2023" name="Science">
        <title>Genome structures resolve the early diversification of teleost fishes.</title>
        <authorList>
            <person name="Parey E."/>
            <person name="Louis A."/>
            <person name="Montfort J."/>
            <person name="Bouchez O."/>
            <person name="Roques C."/>
            <person name="Iampietro C."/>
            <person name="Lluch J."/>
            <person name="Castinel A."/>
            <person name="Donnadieu C."/>
            <person name="Desvignes T."/>
            <person name="Floi Bucao C."/>
            <person name="Jouanno E."/>
            <person name="Wen M."/>
            <person name="Mejri S."/>
            <person name="Dirks R."/>
            <person name="Jansen H."/>
            <person name="Henkel C."/>
            <person name="Chen W.J."/>
            <person name="Zahm M."/>
            <person name="Cabau C."/>
            <person name="Klopp C."/>
            <person name="Thompson A.W."/>
            <person name="Robinson-Rechavi M."/>
            <person name="Braasch I."/>
            <person name="Lecointre G."/>
            <person name="Bobe J."/>
            <person name="Postlethwait J.H."/>
            <person name="Berthelot C."/>
            <person name="Roest Crollius H."/>
            <person name="Guiguen Y."/>
        </authorList>
    </citation>
    <scope>NUCLEOTIDE SEQUENCE</scope>
    <source>
        <strain evidence="2">Concon-B</strain>
    </source>
</reference>
<feature type="region of interest" description="Disordered" evidence="1">
    <location>
        <begin position="52"/>
        <end position="77"/>
    </location>
</feature>
<feature type="region of interest" description="Disordered" evidence="1">
    <location>
        <begin position="99"/>
        <end position="146"/>
    </location>
</feature>
<proteinExistence type="predicted"/>
<dbReference type="Proteomes" id="UP001152803">
    <property type="component" value="Unassembled WGS sequence"/>
</dbReference>
<evidence type="ECO:0000313" key="2">
    <source>
        <dbReference type="EMBL" id="KAJ8276339.1"/>
    </source>
</evidence>
<feature type="compositionally biased region" description="Basic and acidic residues" evidence="1">
    <location>
        <begin position="117"/>
        <end position="146"/>
    </location>
</feature>
<evidence type="ECO:0000256" key="1">
    <source>
        <dbReference type="SAM" id="MobiDB-lite"/>
    </source>
</evidence>
<evidence type="ECO:0000313" key="3">
    <source>
        <dbReference type="Proteomes" id="UP001152803"/>
    </source>
</evidence>
<feature type="compositionally biased region" description="Polar residues" evidence="1">
    <location>
        <begin position="20"/>
        <end position="30"/>
    </location>
</feature>
<gene>
    <name evidence="2" type="ORF">COCON_G00080910</name>
</gene>
<keyword evidence="3" id="KW-1185">Reference proteome</keyword>
<feature type="region of interest" description="Disordered" evidence="1">
    <location>
        <begin position="1"/>
        <end position="30"/>
    </location>
</feature>
<name>A0A9Q1DPM8_CONCO</name>
<sequence length="146" mass="16558">MVLQQQKGKSPRDGKLPPGSESQAVASCTESPLCVWTRSVLAASHRLRPWAMERGREKHPNLNPLQAAKRSRPGENTSTFKGAYFWAFLWSRRSLCSDKQKSLEANTWRSVGGGRNRKPDKLAEPPGERGEEKRIGEEEEEERKKE</sequence>
<protein>
    <submittedName>
        <fullName evidence="2">Uncharacterized protein</fullName>
    </submittedName>
</protein>
<accession>A0A9Q1DPM8</accession>